<evidence type="ECO:0000256" key="5">
    <source>
        <dbReference type="ARBA" id="ARBA00022691"/>
    </source>
</evidence>
<evidence type="ECO:0000256" key="2">
    <source>
        <dbReference type="ARBA" id="ARBA00018768"/>
    </source>
</evidence>
<evidence type="ECO:0000256" key="6">
    <source>
        <dbReference type="ARBA" id="ARBA00022929"/>
    </source>
</evidence>
<dbReference type="InterPro" id="IPR016181">
    <property type="entry name" value="Acyl_CoA_acyltransferase"/>
</dbReference>
<dbReference type="SMR" id="A0A3M5DDQ0"/>
<dbReference type="PANTHER" id="PTHR39322">
    <property type="entry name" value="ACYL-HOMOSERINE-LACTONE SYNTHASE"/>
    <property type="match status" value="1"/>
</dbReference>
<evidence type="ECO:0000256" key="8">
    <source>
        <dbReference type="PROSITE-ProRule" id="PRU00533"/>
    </source>
</evidence>
<evidence type="ECO:0000256" key="1">
    <source>
        <dbReference type="ARBA" id="ARBA00012340"/>
    </source>
</evidence>
<evidence type="ECO:0000256" key="9">
    <source>
        <dbReference type="RuleBase" id="RU361135"/>
    </source>
</evidence>
<evidence type="ECO:0000256" key="7">
    <source>
        <dbReference type="ARBA" id="ARBA00048576"/>
    </source>
</evidence>
<dbReference type="EMBL" id="RBSQ01001083">
    <property type="protein sequence ID" value="RMS48036.1"/>
    <property type="molecule type" value="Genomic_DNA"/>
</dbReference>
<dbReference type="PROSITE" id="PS00949">
    <property type="entry name" value="AUTOINDUCER_SYNTH_1"/>
    <property type="match status" value="1"/>
</dbReference>
<evidence type="ECO:0000313" key="10">
    <source>
        <dbReference type="EMBL" id="RMS48036.1"/>
    </source>
</evidence>
<reference evidence="10 11" key="1">
    <citation type="submission" date="2018-08" db="EMBL/GenBank/DDBJ databases">
        <title>Recombination of ecologically and evolutionarily significant loci maintains genetic cohesion in the Pseudomonas syringae species complex.</title>
        <authorList>
            <person name="Dillon M."/>
            <person name="Thakur S."/>
            <person name="Almeida R.N.D."/>
            <person name="Weir B.S."/>
            <person name="Guttman D.S."/>
        </authorList>
    </citation>
    <scope>NUCLEOTIDE SEQUENCE [LARGE SCALE GENOMIC DNA]</scope>
    <source>
        <strain evidence="10 11">ICMP 7846</strain>
    </source>
</reference>
<comment type="catalytic activity">
    <reaction evidence="7 9">
        <text>a fatty acyl-[ACP] + S-adenosyl-L-methionine = an N-acyl-L-homoserine lactone + S-methyl-5'-thioadenosine + holo-[ACP] + H(+)</text>
        <dbReference type="Rhea" id="RHEA:10096"/>
        <dbReference type="Rhea" id="RHEA-COMP:9685"/>
        <dbReference type="Rhea" id="RHEA-COMP:14125"/>
        <dbReference type="ChEBI" id="CHEBI:15378"/>
        <dbReference type="ChEBI" id="CHEBI:17509"/>
        <dbReference type="ChEBI" id="CHEBI:55474"/>
        <dbReference type="ChEBI" id="CHEBI:59789"/>
        <dbReference type="ChEBI" id="CHEBI:64479"/>
        <dbReference type="ChEBI" id="CHEBI:138651"/>
        <dbReference type="EC" id="2.3.1.184"/>
    </reaction>
</comment>
<accession>A0A3M5DDQ0</accession>
<dbReference type="GO" id="GO:0009372">
    <property type="term" value="P:quorum sensing"/>
    <property type="evidence" value="ECO:0007669"/>
    <property type="project" value="UniProtKB-UniRule"/>
</dbReference>
<evidence type="ECO:0000256" key="3">
    <source>
        <dbReference type="ARBA" id="ARBA00022654"/>
    </source>
</evidence>
<gene>
    <name evidence="10" type="ORF">ALP65_02648</name>
</gene>
<dbReference type="InterPro" id="IPR001690">
    <property type="entry name" value="Autoind_synthase"/>
</dbReference>
<dbReference type="PROSITE" id="PS51187">
    <property type="entry name" value="AUTOINDUCER_SYNTH_2"/>
    <property type="match status" value="1"/>
</dbReference>
<dbReference type="InterPro" id="IPR018311">
    <property type="entry name" value="Autoind_synth_CS"/>
</dbReference>
<dbReference type="EC" id="2.3.1.184" evidence="1 9"/>
<dbReference type="Gene3D" id="3.40.630.30">
    <property type="match status" value="1"/>
</dbReference>
<keyword evidence="4 9" id="KW-0808">Transferase</keyword>
<dbReference type="PRINTS" id="PR01549">
    <property type="entry name" value="AUTOINDCRSYN"/>
</dbReference>
<comment type="caution">
    <text evidence="10">The sequence shown here is derived from an EMBL/GenBank/DDBJ whole genome shotgun (WGS) entry which is preliminary data.</text>
</comment>
<dbReference type="PANTHER" id="PTHR39322:SF1">
    <property type="entry name" value="ISOVALERYL-HOMOSERINE LACTONE SYNTHASE"/>
    <property type="match status" value="1"/>
</dbReference>
<dbReference type="GO" id="GO:0007165">
    <property type="term" value="P:signal transduction"/>
    <property type="evidence" value="ECO:0007669"/>
    <property type="project" value="TreeGrafter"/>
</dbReference>
<dbReference type="Pfam" id="PF00765">
    <property type="entry name" value="Autoind_synth"/>
    <property type="match status" value="1"/>
</dbReference>
<keyword evidence="3 8" id="KW-0673">Quorum sensing</keyword>
<evidence type="ECO:0000256" key="4">
    <source>
        <dbReference type="ARBA" id="ARBA00022679"/>
    </source>
</evidence>
<dbReference type="AlphaFoldDB" id="A0A3M5DDQ0"/>
<evidence type="ECO:0000313" key="11">
    <source>
        <dbReference type="Proteomes" id="UP000270834"/>
    </source>
</evidence>
<proteinExistence type="inferred from homology"/>
<keyword evidence="6 8" id="KW-0071">Autoinducer synthesis</keyword>
<comment type="similarity">
    <text evidence="8 9">Belongs to the autoinducer synthase family.</text>
</comment>
<dbReference type="SUPFAM" id="SSF55729">
    <property type="entry name" value="Acyl-CoA N-acyltransferases (Nat)"/>
    <property type="match status" value="1"/>
</dbReference>
<organism evidence="10 11">
    <name type="scientific">Pseudomonas aeruginosa</name>
    <dbReference type="NCBI Taxonomy" id="287"/>
    <lineage>
        <taxon>Bacteria</taxon>
        <taxon>Pseudomonadati</taxon>
        <taxon>Pseudomonadota</taxon>
        <taxon>Gammaproteobacteria</taxon>
        <taxon>Pseudomonadales</taxon>
        <taxon>Pseudomonadaceae</taxon>
        <taxon>Pseudomonas</taxon>
    </lineage>
</organism>
<name>A0A3M5DDQ0_PSEAI</name>
<sequence>MEEVKMIVQIGRREEFDKKLLGEMHKLRAQVFKERKGWDVSVIDEMEIDGYDALSPYYMLIQEDTPEAQVFGCWRILDTTGPYMLKNTFPELLHGKEAPCSPHIWELSRFAINSGQKGSLGFSDCTLEAMRALARYSLQNDIQTLVTVTTVGVEKMMIRAGLDVSRFGPHLKIGIERAVALRIELNAKTQIALYGGVLVEQRLAVS</sequence>
<protein>
    <recommendedName>
        <fullName evidence="2 9">Acyl-homoserine-lactone synthase</fullName>
        <ecNumber evidence="1 9">2.3.1.184</ecNumber>
    </recommendedName>
    <alternativeName>
        <fullName evidence="9">Autoinducer synthesis protein</fullName>
    </alternativeName>
</protein>
<keyword evidence="5 9" id="KW-0949">S-adenosyl-L-methionine</keyword>
<dbReference type="Proteomes" id="UP000270834">
    <property type="component" value="Unassembled WGS sequence"/>
</dbReference>
<dbReference type="GO" id="GO:0061579">
    <property type="term" value="F:N-acyl homoserine lactone synthase activity"/>
    <property type="evidence" value="ECO:0007669"/>
    <property type="project" value="UniProtKB-UniRule"/>
</dbReference>